<keyword evidence="3" id="KW-1185">Reference proteome</keyword>
<dbReference type="SUPFAM" id="SSF47413">
    <property type="entry name" value="lambda repressor-like DNA-binding domains"/>
    <property type="match status" value="1"/>
</dbReference>
<feature type="domain" description="HTH cro/C1-type" evidence="1">
    <location>
        <begin position="17"/>
        <end position="70"/>
    </location>
</feature>
<dbReference type="Proteomes" id="UP000610203">
    <property type="component" value="Unassembled WGS sequence"/>
</dbReference>
<dbReference type="RefSeq" id="WP_189580241.1">
    <property type="nucleotide sequence ID" value="NZ_BMZR01000001.1"/>
</dbReference>
<dbReference type="SMART" id="SM00530">
    <property type="entry name" value="HTH_XRE"/>
    <property type="match status" value="1"/>
</dbReference>
<dbReference type="EMBL" id="BMZR01000001">
    <property type="protein sequence ID" value="GHD25558.1"/>
    <property type="molecule type" value="Genomic_DNA"/>
</dbReference>
<name>A0ABQ3GN49_9GAMM</name>
<evidence type="ECO:0000313" key="2">
    <source>
        <dbReference type="EMBL" id="GHD25558.1"/>
    </source>
</evidence>
<comment type="caution">
    <text evidence="2">The sequence shown here is derived from an EMBL/GenBank/DDBJ whole genome shotgun (WGS) entry which is preliminary data.</text>
</comment>
<dbReference type="CDD" id="cd00093">
    <property type="entry name" value="HTH_XRE"/>
    <property type="match status" value="1"/>
</dbReference>
<dbReference type="Pfam" id="PF01381">
    <property type="entry name" value="HTH_3"/>
    <property type="match status" value="1"/>
</dbReference>
<proteinExistence type="predicted"/>
<organism evidence="2 3">
    <name type="scientific">Psychrobacter glaciei</name>
    <dbReference type="NCBI Taxonomy" id="619771"/>
    <lineage>
        <taxon>Bacteria</taxon>
        <taxon>Pseudomonadati</taxon>
        <taxon>Pseudomonadota</taxon>
        <taxon>Gammaproteobacteria</taxon>
        <taxon>Moraxellales</taxon>
        <taxon>Moraxellaceae</taxon>
        <taxon>Psychrobacter</taxon>
    </lineage>
</organism>
<dbReference type="InterPro" id="IPR010982">
    <property type="entry name" value="Lambda_DNA-bd_dom_sf"/>
</dbReference>
<dbReference type="PROSITE" id="PS50943">
    <property type="entry name" value="HTH_CROC1"/>
    <property type="match status" value="1"/>
</dbReference>
<evidence type="ECO:0000259" key="1">
    <source>
        <dbReference type="PROSITE" id="PS50943"/>
    </source>
</evidence>
<dbReference type="Gene3D" id="1.10.260.40">
    <property type="entry name" value="lambda repressor-like DNA-binding domains"/>
    <property type="match status" value="1"/>
</dbReference>
<sequence length="114" mass="13207">MKTFTDEQIIKDLSERLVLERERLGLPQETVRDTLGVAHATFSRYENAKRLPDLGLAKKLSDIGYDISYVVTGKRLDESAGDLTDDEMQLLELYRRSKRRAELVRLIKTYEAME</sequence>
<protein>
    <recommendedName>
        <fullName evidence="1">HTH cro/C1-type domain-containing protein</fullName>
    </recommendedName>
</protein>
<gene>
    <name evidence="2" type="ORF">GCM10016272_01510</name>
</gene>
<reference evidence="3" key="1">
    <citation type="journal article" date="2019" name="Int. J. Syst. Evol. Microbiol.">
        <title>The Global Catalogue of Microorganisms (GCM) 10K type strain sequencing project: providing services to taxonomists for standard genome sequencing and annotation.</title>
        <authorList>
            <consortium name="The Broad Institute Genomics Platform"/>
            <consortium name="The Broad Institute Genome Sequencing Center for Infectious Disease"/>
            <person name="Wu L."/>
            <person name="Ma J."/>
        </authorList>
    </citation>
    <scope>NUCLEOTIDE SEQUENCE [LARGE SCALE GENOMIC DNA]</scope>
    <source>
        <strain evidence="3">KCTC 42280</strain>
    </source>
</reference>
<dbReference type="InterPro" id="IPR001387">
    <property type="entry name" value="Cro/C1-type_HTH"/>
</dbReference>
<accession>A0ABQ3GN49</accession>
<evidence type="ECO:0000313" key="3">
    <source>
        <dbReference type="Proteomes" id="UP000610203"/>
    </source>
</evidence>